<evidence type="ECO:0000313" key="1">
    <source>
        <dbReference type="EMBL" id="GAA4995339.1"/>
    </source>
</evidence>
<dbReference type="RefSeq" id="WP_226028144.1">
    <property type="nucleotide sequence ID" value="NZ_BAABIV010000016.1"/>
</dbReference>
<name>A0ABP9IEJ5_9ACTN</name>
<sequence length="324" mass="35923">MGIWMPGPGETVLARVPVTFATGAAMRVRGRRWFRDEERNDIQGELDGWPAGPVHNVRSTGFGAVLAVLRISALAVGALIVAALPSGSTVKTSSVPRSAADRADELEDFPVLWAAPGTVARSLPWQLDPARSDQRRYRTHLIVTDRRVVIVGLPFNERRCHELPVEDELLWELPRSDIQRVDRQNFKGGDDFKVVFTDGSWCRLYSPWRVFPMQHLADRSDVVPSDALPPEIREAAETFAANHGPDAAPPLVVRNDCGCYRIEVLAPGTAVSFYGIHPQERIVDAEGREVDMVDYHLEDLSVEGLWLWKSLFRGTPASAKASPS</sequence>
<proteinExistence type="predicted"/>
<dbReference type="Proteomes" id="UP001500610">
    <property type="component" value="Unassembled WGS sequence"/>
</dbReference>
<reference evidence="2" key="1">
    <citation type="journal article" date="2019" name="Int. J. Syst. Evol. Microbiol.">
        <title>The Global Catalogue of Microorganisms (GCM) 10K type strain sequencing project: providing services to taxonomists for standard genome sequencing and annotation.</title>
        <authorList>
            <consortium name="The Broad Institute Genomics Platform"/>
            <consortium name="The Broad Institute Genome Sequencing Center for Infectious Disease"/>
            <person name="Wu L."/>
            <person name="Ma J."/>
        </authorList>
    </citation>
    <scope>NUCLEOTIDE SEQUENCE [LARGE SCALE GENOMIC DNA]</scope>
    <source>
        <strain evidence="2">JCM 17657</strain>
    </source>
</reference>
<dbReference type="EMBL" id="BAABIV010000016">
    <property type="protein sequence ID" value="GAA4995339.1"/>
    <property type="molecule type" value="Genomic_DNA"/>
</dbReference>
<comment type="caution">
    <text evidence="1">The sequence shown here is derived from an EMBL/GenBank/DDBJ whole genome shotgun (WGS) entry which is preliminary data.</text>
</comment>
<accession>A0ABP9IEJ5</accession>
<keyword evidence="2" id="KW-1185">Reference proteome</keyword>
<organism evidence="1 2">
    <name type="scientific">Streptomyces hyderabadensis</name>
    <dbReference type="NCBI Taxonomy" id="598549"/>
    <lineage>
        <taxon>Bacteria</taxon>
        <taxon>Bacillati</taxon>
        <taxon>Actinomycetota</taxon>
        <taxon>Actinomycetes</taxon>
        <taxon>Kitasatosporales</taxon>
        <taxon>Streptomycetaceae</taxon>
        <taxon>Streptomyces</taxon>
    </lineage>
</organism>
<gene>
    <name evidence="1" type="ORF">GCM10023257_41300</name>
</gene>
<protein>
    <submittedName>
        <fullName evidence="1">Uncharacterized protein</fullName>
    </submittedName>
</protein>
<evidence type="ECO:0000313" key="2">
    <source>
        <dbReference type="Proteomes" id="UP001500610"/>
    </source>
</evidence>